<dbReference type="RefSeq" id="WP_143030131.1">
    <property type="nucleotide sequence ID" value="NZ_FNBE01000013.1"/>
</dbReference>
<organism evidence="3 4">
    <name type="scientific">Pseudonocardia oroxyli</name>
    <dbReference type="NCBI Taxonomy" id="366584"/>
    <lineage>
        <taxon>Bacteria</taxon>
        <taxon>Bacillati</taxon>
        <taxon>Actinomycetota</taxon>
        <taxon>Actinomycetes</taxon>
        <taxon>Pseudonocardiales</taxon>
        <taxon>Pseudonocardiaceae</taxon>
        <taxon>Pseudonocardia</taxon>
    </lineage>
</organism>
<evidence type="ECO:0000313" key="4">
    <source>
        <dbReference type="Proteomes" id="UP000198967"/>
    </source>
</evidence>
<evidence type="ECO:0000256" key="2">
    <source>
        <dbReference type="SAM" id="SignalP"/>
    </source>
</evidence>
<dbReference type="Proteomes" id="UP000198967">
    <property type="component" value="Unassembled WGS sequence"/>
</dbReference>
<gene>
    <name evidence="3" type="ORF">SAMN05216377_113161</name>
</gene>
<feature type="signal peptide" evidence="2">
    <location>
        <begin position="1"/>
        <end position="24"/>
    </location>
</feature>
<accession>A0A1G7VUT8</accession>
<feature type="chain" id="PRO_5011483804" description="Secreted protein" evidence="2">
    <location>
        <begin position="25"/>
        <end position="128"/>
    </location>
</feature>
<keyword evidence="2" id="KW-0732">Signal</keyword>
<keyword evidence="4" id="KW-1185">Reference proteome</keyword>
<name>A0A1G7VUT8_PSEOR</name>
<evidence type="ECO:0000313" key="3">
    <source>
        <dbReference type="EMBL" id="SDG62650.1"/>
    </source>
</evidence>
<evidence type="ECO:0000256" key="1">
    <source>
        <dbReference type="SAM" id="MobiDB-lite"/>
    </source>
</evidence>
<proteinExistence type="predicted"/>
<dbReference type="OrthoDB" id="3696905at2"/>
<dbReference type="EMBL" id="FNBE01000013">
    <property type="protein sequence ID" value="SDG62650.1"/>
    <property type="molecule type" value="Genomic_DNA"/>
</dbReference>
<feature type="compositionally biased region" description="Low complexity" evidence="1">
    <location>
        <begin position="24"/>
        <end position="45"/>
    </location>
</feature>
<protein>
    <recommendedName>
        <fullName evidence="5">Secreted protein</fullName>
    </recommendedName>
</protein>
<dbReference type="AlphaFoldDB" id="A0A1G7VUT8"/>
<sequence length="128" mass="13000">MKRTLIVSGVLVAGLAAGSGIALADGGSTAPPTTSSAAPSSGSGAVCTQRIPKALDRVGKLIARIDGDASTKGSTAALQARAAKARAAGRTALADLLDARVQDRPQRLQDLQNLQHQLTDIQTRDCGK</sequence>
<feature type="region of interest" description="Disordered" evidence="1">
    <location>
        <begin position="24"/>
        <end position="46"/>
    </location>
</feature>
<evidence type="ECO:0008006" key="5">
    <source>
        <dbReference type="Google" id="ProtNLM"/>
    </source>
</evidence>
<reference evidence="3 4" key="1">
    <citation type="submission" date="2016-10" db="EMBL/GenBank/DDBJ databases">
        <authorList>
            <person name="de Groot N.N."/>
        </authorList>
    </citation>
    <scope>NUCLEOTIDE SEQUENCE [LARGE SCALE GENOMIC DNA]</scope>
    <source>
        <strain evidence="3 4">CGMCC 4.3143</strain>
    </source>
</reference>
<dbReference type="STRING" id="366584.SAMN05216377_113161"/>